<dbReference type="InterPro" id="IPR006084">
    <property type="entry name" value="XPG/Rad2"/>
</dbReference>
<evidence type="ECO:0000256" key="3">
    <source>
        <dbReference type="ARBA" id="ARBA00022723"/>
    </source>
</evidence>
<feature type="domain" description="XPG-I" evidence="7">
    <location>
        <begin position="552"/>
        <end position="623"/>
    </location>
</feature>
<dbReference type="AlphaFoldDB" id="A0A9P6RIG3"/>
<evidence type="ECO:0000259" key="8">
    <source>
        <dbReference type="SMART" id="SM00485"/>
    </source>
</evidence>
<dbReference type="GO" id="GO:0017108">
    <property type="term" value="F:5'-flap endonuclease activity"/>
    <property type="evidence" value="ECO:0007669"/>
    <property type="project" value="TreeGrafter"/>
</dbReference>
<accession>A0A9P6RIG3</accession>
<dbReference type="PANTHER" id="PTHR11081:SF9">
    <property type="entry name" value="FLAP ENDONUCLEASE 1"/>
    <property type="match status" value="1"/>
</dbReference>
<evidence type="ECO:0000313" key="9">
    <source>
        <dbReference type="EMBL" id="KAG0321080.1"/>
    </source>
</evidence>
<dbReference type="SUPFAM" id="SSF88723">
    <property type="entry name" value="PIN domain-like"/>
    <property type="match status" value="1"/>
</dbReference>
<evidence type="ECO:0000256" key="4">
    <source>
        <dbReference type="ARBA" id="ARBA00022759"/>
    </source>
</evidence>
<feature type="domain" description="XPG N-terminal" evidence="8">
    <location>
        <begin position="1"/>
        <end position="98"/>
    </location>
</feature>
<gene>
    <name evidence="9" type="primary">FEN1_3</name>
    <name evidence="9" type="ORF">BGZ99_004137</name>
</gene>
<dbReference type="SUPFAM" id="SSF47807">
    <property type="entry name" value="5' to 3' exonuclease, C-terminal subdomain"/>
    <property type="match status" value="1"/>
</dbReference>
<dbReference type="InterPro" id="IPR006085">
    <property type="entry name" value="XPG_DNA_repair_N"/>
</dbReference>
<dbReference type="InterPro" id="IPR036279">
    <property type="entry name" value="5-3_exonuclease_C_sf"/>
</dbReference>
<dbReference type="InterPro" id="IPR008918">
    <property type="entry name" value="HhH2"/>
</dbReference>
<dbReference type="GO" id="GO:0046872">
    <property type="term" value="F:metal ion binding"/>
    <property type="evidence" value="ECO:0007669"/>
    <property type="project" value="UniProtKB-KW"/>
</dbReference>
<protein>
    <submittedName>
        <fullName evidence="9">Elongation of fatty acids protein 2</fullName>
    </submittedName>
</protein>
<dbReference type="PANTHER" id="PTHR11081">
    <property type="entry name" value="FLAP ENDONUCLEASE FAMILY MEMBER"/>
    <property type="match status" value="1"/>
</dbReference>
<keyword evidence="2" id="KW-0540">Nuclease</keyword>
<comment type="caution">
    <text evidence="9">The sequence shown here is derived from an EMBL/GenBank/DDBJ whole genome shotgun (WGS) entry which is preliminary data.</text>
</comment>
<keyword evidence="5" id="KW-0378">Hydrolase</keyword>
<name>A0A9P6RIG3_9FUNG</name>
<keyword evidence="3" id="KW-0479">Metal-binding</keyword>
<dbReference type="GO" id="GO:0003677">
    <property type="term" value="F:DNA binding"/>
    <property type="evidence" value="ECO:0007669"/>
    <property type="project" value="InterPro"/>
</dbReference>
<evidence type="ECO:0000313" key="10">
    <source>
        <dbReference type="Proteomes" id="UP000738325"/>
    </source>
</evidence>
<dbReference type="Pfam" id="PF00867">
    <property type="entry name" value="XPG_I"/>
    <property type="match status" value="1"/>
</dbReference>
<evidence type="ECO:0000256" key="2">
    <source>
        <dbReference type="ARBA" id="ARBA00022722"/>
    </source>
</evidence>
<dbReference type="Gene3D" id="1.10.150.20">
    <property type="entry name" value="5' to 3' exonuclease, C-terminal subdomain"/>
    <property type="match status" value="1"/>
</dbReference>
<dbReference type="SMART" id="SM00484">
    <property type="entry name" value="XPGI"/>
    <property type="match status" value="1"/>
</dbReference>
<dbReference type="EMBL" id="JAAAIP010000257">
    <property type="protein sequence ID" value="KAG0321080.1"/>
    <property type="molecule type" value="Genomic_DNA"/>
</dbReference>
<sequence>MGVKGLTALLQRLAPQAVKTQHISKYKGKTLAVDVSCFLNRYIYGLDPHPARVQRGVYRLCIYLQLNGIKPIFVFDGEGRIIEKQRESERRAAVKERIEKSFRLERVRKSRLRGLKGSAQLLSDFTPEQVSSILGNIRPQNPMAAAVLDTDLLADEDASSSTTSASDVPSTIASTFQQPEAPLNVDSMDYTQRLDPPDRLLNLQDDTFENDPMWHNILISDADQKLLQEHLLSMKDLSPLPHSTSATGDFHDAHVFDDNGQDDMGLLRLDIDTVADQNTLYEIVDNHYNDGAGSLATMSEPPDSFTGISTHSLIPADDLALLKKLDVKDPAYDNKVRKQVDKALRDFVKTMEANQDITSPEMQAISTQRQRVLNELEQRLFLEIKESLRVDFGRKIEASEEEPAAEKRLAKIRSSQAVSPPSSSAPPNESLAGINNAENLASQQNTLLVDRETASVDPKIPIALNQNFAALQVNADQFPGYSTGILEDQAPIDDMTANAEQLKPSVEIERDQDLHAMIHEVLSAHQSIFATLERRTMRVTRPLVLSCQLLLKAMGQPVIEAYDAEAEAVCARLTTLGLTDASVSEDTDTAVFGNGLLLRQVGSTNEKPILEINPLEAHAGLGLTRDAFRDLCILCGTDFSGTIEGIGPYTAIKLIRYYGSIESIMANVDKKPRDDFMYDHARRVFDRTPVVPEGPEAYEAKEEIQPLLLELLLKYAINPEEVRREILCEIEPESTAAASTLSFNGAAVFGDAIPDSSMGEATGFGGGIPTNSMGVDPFKLSVVNIPEPVDEKDNYTEAAKS</sequence>
<keyword evidence="6" id="KW-0460">Magnesium</keyword>
<evidence type="ECO:0000256" key="6">
    <source>
        <dbReference type="ARBA" id="ARBA00022842"/>
    </source>
</evidence>
<dbReference type="InterPro" id="IPR029060">
    <property type="entry name" value="PIN-like_dom_sf"/>
</dbReference>
<dbReference type="SMART" id="SM00279">
    <property type="entry name" value="HhH2"/>
    <property type="match status" value="1"/>
</dbReference>
<dbReference type="OrthoDB" id="31113at2759"/>
<keyword evidence="4" id="KW-0255">Endonuclease</keyword>
<organism evidence="9 10">
    <name type="scientific">Dissophora globulifera</name>
    <dbReference type="NCBI Taxonomy" id="979702"/>
    <lineage>
        <taxon>Eukaryota</taxon>
        <taxon>Fungi</taxon>
        <taxon>Fungi incertae sedis</taxon>
        <taxon>Mucoromycota</taxon>
        <taxon>Mortierellomycotina</taxon>
        <taxon>Mortierellomycetes</taxon>
        <taxon>Mortierellales</taxon>
        <taxon>Mortierellaceae</taxon>
        <taxon>Dissophora</taxon>
    </lineage>
</organism>
<dbReference type="PRINTS" id="PR00853">
    <property type="entry name" value="XPGRADSUPER"/>
</dbReference>
<dbReference type="GO" id="GO:0006281">
    <property type="term" value="P:DNA repair"/>
    <property type="evidence" value="ECO:0007669"/>
    <property type="project" value="UniProtKB-ARBA"/>
</dbReference>
<dbReference type="SMART" id="SM00485">
    <property type="entry name" value="XPGN"/>
    <property type="match status" value="1"/>
</dbReference>
<evidence type="ECO:0000259" key="7">
    <source>
        <dbReference type="SMART" id="SM00484"/>
    </source>
</evidence>
<evidence type="ECO:0000256" key="1">
    <source>
        <dbReference type="ARBA" id="ARBA00001946"/>
    </source>
</evidence>
<dbReference type="Gene3D" id="3.40.50.1010">
    <property type="entry name" value="5'-nuclease"/>
    <property type="match status" value="2"/>
</dbReference>
<evidence type="ECO:0000256" key="5">
    <source>
        <dbReference type="ARBA" id="ARBA00022801"/>
    </source>
</evidence>
<reference evidence="9" key="1">
    <citation type="journal article" date="2020" name="Fungal Divers.">
        <title>Resolving the Mortierellaceae phylogeny through synthesis of multi-gene phylogenetics and phylogenomics.</title>
        <authorList>
            <person name="Vandepol N."/>
            <person name="Liber J."/>
            <person name="Desiro A."/>
            <person name="Na H."/>
            <person name="Kennedy M."/>
            <person name="Barry K."/>
            <person name="Grigoriev I.V."/>
            <person name="Miller A.N."/>
            <person name="O'Donnell K."/>
            <person name="Stajich J.E."/>
            <person name="Bonito G."/>
        </authorList>
    </citation>
    <scope>NUCLEOTIDE SEQUENCE</scope>
    <source>
        <strain evidence="9">REB-010B</strain>
    </source>
</reference>
<comment type="cofactor">
    <cofactor evidence="1">
        <name>Mg(2+)</name>
        <dbReference type="ChEBI" id="CHEBI:18420"/>
    </cofactor>
</comment>
<dbReference type="Pfam" id="PF00752">
    <property type="entry name" value="XPG_N"/>
    <property type="match status" value="1"/>
</dbReference>
<dbReference type="Proteomes" id="UP000738325">
    <property type="component" value="Unassembled WGS sequence"/>
</dbReference>
<proteinExistence type="predicted"/>
<dbReference type="InterPro" id="IPR006086">
    <property type="entry name" value="XPG-I_dom"/>
</dbReference>
<keyword evidence="10" id="KW-1185">Reference proteome</keyword>
<dbReference type="GO" id="GO:0008409">
    <property type="term" value="F:5'-3' exonuclease activity"/>
    <property type="evidence" value="ECO:0007669"/>
    <property type="project" value="TreeGrafter"/>
</dbReference>